<dbReference type="Gene3D" id="3.40.190.10">
    <property type="entry name" value="Periplasmic binding protein-like II"/>
    <property type="match status" value="2"/>
</dbReference>
<evidence type="ECO:0000259" key="5">
    <source>
        <dbReference type="PROSITE" id="PS50931"/>
    </source>
</evidence>
<dbReference type="Gene3D" id="1.10.10.10">
    <property type="entry name" value="Winged helix-like DNA-binding domain superfamily/Winged helix DNA-binding domain"/>
    <property type="match status" value="1"/>
</dbReference>
<dbReference type="EMBL" id="QDDR01000001">
    <property type="protein sequence ID" value="PVE49429.1"/>
    <property type="molecule type" value="Genomic_DNA"/>
</dbReference>
<evidence type="ECO:0000313" key="6">
    <source>
        <dbReference type="EMBL" id="PVE49429.1"/>
    </source>
</evidence>
<reference evidence="6 7" key="1">
    <citation type="journal article" date="2011" name="Syst. Appl. Microbiol.">
        <title>Defluviimonas denitrificans gen. nov., sp. nov., and Pararhodobacter aggregans gen. nov., sp. nov., non-phototrophic Rhodobacteraceae from the biofilter of a marine aquaculture.</title>
        <authorList>
            <person name="Foesel B.U."/>
            <person name="Drake H.L."/>
            <person name="Schramm A."/>
        </authorList>
    </citation>
    <scope>NUCLEOTIDE SEQUENCE [LARGE SCALE GENOMIC DNA]</scope>
    <source>
        <strain evidence="6 7">D1-19</strain>
    </source>
</reference>
<dbReference type="InterPro" id="IPR000847">
    <property type="entry name" value="LysR_HTH_N"/>
</dbReference>
<dbReference type="RefSeq" id="WP_107749933.1">
    <property type="nucleotide sequence ID" value="NZ_QBKF01000001.1"/>
</dbReference>
<dbReference type="InterPro" id="IPR058163">
    <property type="entry name" value="LysR-type_TF_proteobact-type"/>
</dbReference>
<dbReference type="InterPro" id="IPR005119">
    <property type="entry name" value="LysR_subst-bd"/>
</dbReference>
<organism evidence="6 7">
    <name type="scientific">Pararhodobacter aggregans</name>
    <dbReference type="NCBI Taxonomy" id="404875"/>
    <lineage>
        <taxon>Bacteria</taxon>
        <taxon>Pseudomonadati</taxon>
        <taxon>Pseudomonadota</taxon>
        <taxon>Alphaproteobacteria</taxon>
        <taxon>Rhodobacterales</taxon>
        <taxon>Paracoccaceae</taxon>
        <taxon>Pararhodobacter</taxon>
    </lineage>
</organism>
<evidence type="ECO:0000256" key="3">
    <source>
        <dbReference type="ARBA" id="ARBA00023125"/>
    </source>
</evidence>
<name>A0A2T7UY05_9RHOB</name>
<dbReference type="CDD" id="cd08432">
    <property type="entry name" value="PBP2_GcdR_TrpI_HvrB_AmpR_like"/>
    <property type="match status" value="1"/>
</dbReference>
<dbReference type="AlphaFoldDB" id="A0A2T7UY05"/>
<dbReference type="Proteomes" id="UP000244810">
    <property type="component" value="Unassembled WGS sequence"/>
</dbReference>
<evidence type="ECO:0000256" key="1">
    <source>
        <dbReference type="ARBA" id="ARBA00009437"/>
    </source>
</evidence>
<dbReference type="PANTHER" id="PTHR30537">
    <property type="entry name" value="HTH-TYPE TRANSCRIPTIONAL REGULATOR"/>
    <property type="match status" value="1"/>
</dbReference>
<comment type="caution">
    <text evidence="6">The sequence shown here is derived from an EMBL/GenBank/DDBJ whole genome shotgun (WGS) entry which is preliminary data.</text>
</comment>
<protein>
    <submittedName>
        <fullName evidence="6">LysR family transcriptional regulator</fullName>
    </submittedName>
</protein>
<feature type="domain" description="HTH lysR-type" evidence="5">
    <location>
        <begin position="7"/>
        <end position="64"/>
    </location>
</feature>
<evidence type="ECO:0000313" key="7">
    <source>
        <dbReference type="Proteomes" id="UP000244810"/>
    </source>
</evidence>
<keyword evidence="3" id="KW-0238">DNA-binding</keyword>
<dbReference type="PANTHER" id="PTHR30537:SF26">
    <property type="entry name" value="GLYCINE CLEAVAGE SYSTEM TRANSCRIPTIONAL ACTIVATOR"/>
    <property type="match status" value="1"/>
</dbReference>
<dbReference type="GO" id="GO:0003700">
    <property type="term" value="F:DNA-binding transcription factor activity"/>
    <property type="evidence" value="ECO:0007669"/>
    <property type="project" value="InterPro"/>
</dbReference>
<keyword evidence="4" id="KW-0804">Transcription</keyword>
<comment type="similarity">
    <text evidence="1">Belongs to the LysR transcriptional regulatory family.</text>
</comment>
<sequence length="300" mass="32006">MRHLNLLPLSALRVIEAAGRLGSLTAAAAELGVTPGALSQRLRKAEEAIARPLFHRQPDGLTPTEALADILPRLTQHMAGLDAAAGALRGGEPGVLVLSVAPVFASRWLIWRLHRFAESHPEVTLRLEPSVTLVDLDASGVDAAIRVGRDAGPGVQALKLMERRFFPVCAPALAAGIRSLDDLYRHPVIRGREDLDDWAVWLAAEGRGTQGLQPGPAYGDAALCLDAAMTGQGLFMGWEAVAGDAVRRGTLAAPLPRRVPSGQAFWFVTSPLSARKPAVRAFRDWLIAEIAAAEADWAAL</sequence>
<dbReference type="GO" id="GO:0006351">
    <property type="term" value="P:DNA-templated transcription"/>
    <property type="evidence" value="ECO:0007669"/>
    <property type="project" value="TreeGrafter"/>
</dbReference>
<dbReference type="SUPFAM" id="SSF46785">
    <property type="entry name" value="Winged helix' DNA-binding domain"/>
    <property type="match status" value="1"/>
</dbReference>
<dbReference type="InterPro" id="IPR036390">
    <property type="entry name" value="WH_DNA-bd_sf"/>
</dbReference>
<keyword evidence="2" id="KW-0805">Transcription regulation</keyword>
<dbReference type="PROSITE" id="PS50931">
    <property type="entry name" value="HTH_LYSR"/>
    <property type="match status" value="1"/>
</dbReference>
<dbReference type="OrthoDB" id="7328368at2"/>
<proteinExistence type="inferred from homology"/>
<dbReference type="InterPro" id="IPR036388">
    <property type="entry name" value="WH-like_DNA-bd_sf"/>
</dbReference>
<dbReference type="SUPFAM" id="SSF53850">
    <property type="entry name" value="Periplasmic binding protein-like II"/>
    <property type="match status" value="1"/>
</dbReference>
<gene>
    <name evidence="6" type="ORF">DDE23_03255</name>
</gene>
<accession>A0A2T7UY05</accession>
<dbReference type="Pfam" id="PF00126">
    <property type="entry name" value="HTH_1"/>
    <property type="match status" value="1"/>
</dbReference>
<dbReference type="GO" id="GO:0043565">
    <property type="term" value="F:sequence-specific DNA binding"/>
    <property type="evidence" value="ECO:0007669"/>
    <property type="project" value="TreeGrafter"/>
</dbReference>
<evidence type="ECO:0000256" key="4">
    <source>
        <dbReference type="ARBA" id="ARBA00023163"/>
    </source>
</evidence>
<dbReference type="Pfam" id="PF03466">
    <property type="entry name" value="LysR_substrate"/>
    <property type="match status" value="1"/>
</dbReference>
<keyword evidence="7" id="KW-1185">Reference proteome</keyword>
<evidence type="ECO:0000256" key="2">
    <source>
        <dbReference type="ARBA" id="ARBA00023015"/>
    </source>
</evidence>